<evidence type="ECO:0000256" key="4">
    <source>
        <dbReference type="ARBA" id="ARBA00022692"/>
    </source>
</evidence>
<keyword evidence="3" id="KW-1003">Cell membrane</keyword>
<dbReference type="EMBL" id="SRRT01000008">
    <property type="protein sequence ID" value="TGN73118.1"/>
    <property type="molecule type" value="Genomic_DNA"/>
</dbReference>
<dbReference type="GO" id="GO:0022857">
    <property type="term" value="F:transmembrane transporter activity"/>
    <property type="evidence" value="ECO:0007669"/>
    <property type="project" value="InterPro"/>
</dbReference>
<feature type="domain" description="Major facilitator superfamily (MFS) profile" evidence="9">
    <location>
        <begin position="29"/>
        <end position="484"/>
    </location>
</feature>
<feature type="transmembrane region" description="Helical" evidence="8">
    <location>
        <begin position="381"/>
        <end position="404"/>
    </location>
</feature>
<evidence type="ECO:0000259" key="9">
    <source>
        <dbReference type="PROSITE" id="PS50850"/>
    </source>
</evidence>
<dbReference type="PANTHER" id="PTHR42718:SF46">
    <property type="entry name" value="BLR6921 PROTEIN"/>
    <property type="match status" value="1"/>
</dbReference>
<feature type="transmembrane region" description="Helical" evidence="8">
    <location>
        <begin position="157"/>
        <end position="176"/>
    </location>
</feature>
<evidence type="ECO:0000256" key="7">
    <source>
        <dbReference type="ARBA" id="ARBA00023251"/>
    </source>
</evidence>
<evidence type="ECO:0000256" key="2">
    <source>
        <dbReference type="ARBA" id="ARBA00022448"/>
    </source>
</evidence>
<feature type="transmembrane region" description="Helical" evidence="8">
    <location>
        <begin position="285"/>
        <end position="308"/>
    </location>
</feature>
<dbReference type="GO" id="GO:0005886">
    <property type="term" value="C:plasma membrane"/>
    <property type="evidence" value="ECO:0007669"/>
    <property type="project" value="UniProtKB-SubCell"/>
</dbReference>
<evidence type="ECO:0000256" key="8">
    <source>
        <dbReference type="SAM" id="Phobius"/>
    </source>
</evidence>
<feature type="transmembrane region" description="Helical" evidence="8">
    <location>
        <begin position="24"/>
        <end position="42"/>
    </location>
</feature>
<dbReference type="Gene3D" id="1.20.1720.10">
    <property type="entry name" value="Multidrug resistance protein D"/>
    <property type="match status" value="1"/>
</dbReference>
<sequence length="503" mass="51412">MAAVTNSSPKGGTTMPMSHARASASPWLTVILLCVGQMMIVLDQNIVNVALPAVQRGLGISSGNLIWVVNAYVIPFGGLLLLAGRLGDLIGRKAVFLTGIVLFSASSVLCGLAAGESVLIASRFLQGIGGAVASACILGMVATVFSGRREQAQAIAAYSFASAGGGAVGPLLGGVLTELLSWHWIFFINAPIGAALVLVGARVLPGQRGEGLGKGTDFLGALLLMAGMTLLVYTVVDAERVGWAAPRTLLLGPLALVSLIGFVVRQATAARPLLPLTYFRSRSLAAANIVQFLMIGGMFGLLFFGTLYLQRVLRYGSLRAGMAFVPIAVVIAAVSLGLSTRLITRFGRRAMLLLGLALVVGAFVMLSFARVDGVYLVDFLPAGLVMGLGFGLAAPAVMGLGMAAVTPAESGIASGLFNTTQQIGGAIGLTVLSAFVSARTDSLTAAGKTETESLAGGYHVAFLAASGFALAALLVGAGLLRGAPSVGMEQQSTASPEHHTPVS</sequence>
<dbReference type="Proteomes" id="UP000298159">
    <property type="component" value="Unassembled WGS sequence"/>
</dbReference>
<keyword evidence="7" id="KW-0046">Antibiotic resistance</keyword>
<evidence type="ECO:0000256" key="1">
    <source>
        <dbReference type="ARBA" id="ARBA00004651"/>
    </source>
</evidence>
<dbReference type="PANTHER" id="PTHR42718">
    <property type="entry name" value="MAJOR FACILITATOR SUPERFAMILY MULTIDRUG TRANSPORTER MFSC"/>
    <property type="match status" value="1"/>
</dbReference>
<evidence type="ECO:0000256" key="3">
    <source>
        <dbReference type="ARBA" id="ARBA00022475"/>
    </source>
</evidence>
<dbReference type="NCBIfam" id="TIGR00711">
    <property type="entry name" value="efflux_EmrB"/>
    <property type="match status" value="1"/>
</dbReference>
<gene>
    <name evidence="10" type="ORF">E5083_25985</name>
</gene>
<dbReference type="PRINTS" id="PR01036">
    <property type="entry name" value="TCRTETB"/>
</dbReference>
<feature type="transmembrane region" description="Helical" evidence="8">
    <location>
        <begin position="62"/>
        <end position="82"/>
    </location>
</feature>
<feature type="transmembrane region" description="Helical" evidence="8">
    <location>
        <begin position="458"/>
        <end position="480"/>
    </location>
</feature>
<feature type="transmembrane region" description="Helical" evidence="8">
    <location>
        <begin position="248"/>
        <end position="264"/>
    </location>
</feature>
<dbReference type="Gene3D" id="1.20.1250.20">
    <property type="entry name" value="MFS general substrate transporter like domains"/>
    <property type="match status" value="1"/>
</dbReference>
<evidence type="ECO:0000313" key="10">
    <source>
        <dbReference type="EMBL" id="TGN73118.1"/>
    </source>
</evidence>
<keyword evidence="5 8" id="KW-1133">Transmembrane helix</keyword>
<dbReference type="GO" id="GO:0046677">
    <property type="term" value="P:response to antibiotic"/>
    <property type="evidence" value="ECO:0007669"/>
    <property type="project" value="UniProtKB-KW"/>
</dbReference>
<feature type="transmembrane region" description="Helical" evidence="8">
    <location>
        <begin position="216"/>
        <end position="236"/>
    </location>
</feature>
<feature type="transmembrane region" description="Helical" evidence="8">
    <location>
        <begin position="120"/>
        <end position="145"/>
    </location>
</feature>
<organism evidence="10 11">
    <name type="scientific">Streptomyces bauhiniae</name>
    <dbReference type="NCBI Taxonomy" id="2340725"/>
    <lineage>
        <taxon>Bacteria</taxon>
        <taxon>Bacillati</taxon>
        <taxon>Actinomycetota</taxon>
        <taxon>Actinomycetes</taxon>
        <taxon>Kitasatosporales</taxon>
        <taxon>Streptomycetaceae</taxon>
        <taxon>Streptomyces</taxon>
    </lineage>
</organism>
<keyword evidence="2" id="KW-0813">Transport</keyword>
<evidence type="ECO:0000256" key="6">
    <source>
        <dbReference type="ARBA" id="ARBA00023136"/>
    </source>
</evidence>
<proteinExistence type="predicted"/>
<dbReference type="CDD" id="cd17321">
    <property type="entry name" value="MFS_MMR_MDR_like"/>
    <property type="match status" value="1"/>
</dbReference>
<feature type="transmembrane region" description="Helical" evidence="8">
    <location>
        <begin position="182"/>
        <end position="204"/>
    </location>
</feature>
<feature type="transmembrane region" description="Helical" evidence="8">
    <location>
        <begin position="350"/>
        <end position="369"/>
    </location>
</feature>
<dbReference type="InterPro" id="IPR011701">
    <property type="entry name" value="MFS"/>
</dbReference>
<reference evidence="10 11" key="1">
    <citation type="submission" date="2019-04" db="EMBL/GenBank/DDBJ databases">
        <title>Streptomyces sp. nov. Bv016 isolated from bark of Buahinia variegata.</title>
        <authorList>
            <person name="Kanchanasin P."/>
            <person name="Tanasupawat S."/>
            <person name="Yuki M."/>
            <person name="Kudo T."/>
        </authorList>
    </citation>
    <scope>NUCLEOTIDE SEQUENCE [LARGE SCALE GENOMIC DNA]</scope>
    <source>
        <strain evidence="10 11">Bv016</strain>
    </source>
</reference>
<comment type="caution">
    <text evidence="10">The sequence shown here is derived from an EMBL/GenBank/DDBJ whole genome shotgun (WGS) entry which is preliminary data.</text>
</comment>
<dbReference type="InterPro" id="IPR004638">
    <property type="entry name" value="EmrB-like"/>
</dbReference>
<dbReference type="PROSITE" id="PS50850">
    <property type="entry name" value="MFS"/>
    <property type="match status" value="1"/>
</dbReference>
<comment type="subcellular location">
    <subcellularLocation>
        <location evidence="1">Cell membrane</location>
        <topology evidence="1">Multi-pass membrane protein</topology>
    </subcellularLocation>
</comment>
<keyword evidence="6 8" id="KW-0472">Membrane</keyword>
<dbReference type="AlphaFoldDB" id="A0A4Z1CWA9"/>
<name>A0A4Z1CWA9_9ACTN</name>
<evidence type="ECO:0000313" key="11">
    <source>
        <dbReference type="Proteomes" id="UP000298159"/>
    </source>
</evidence>
<dbReference type="SUPFAM" id="SSF103473">
    <property type="entry name" value="MFS general substrate transporter"/>
    <property type="match status" value="1"/>
</dbReference>
<keyword evidence="11" id="KW-1185">Reference proteome</keyword>
<feature type="transmembrane region" description="Helical" evidence="8">
    <location>
        <begin position="94"/>
        <end position="114"/>
    </location>
</feature>
<feature type="transmembrane region" description="Helical" evidence="8">
    <location>
        <begin position="416"/>
        <end position="438"/>
    </location>
</feature>
<protein>
    <submittedName>
        <fullName evidence="10">DHA2 family efflux MFS transporter permease subunit</fullName>
    </submittedName>
</protein>
<accession>A0A4Z1CWA9</accession>
<feature type="transmembrane region" description="Helical" evidence="8">
    <location>
        <begin position="320"/>
        <end position="338"/>
    </location>
</feature>
<dbReference type="InterPro" id="IPR020846">
    <property type="entry name" value="MFS_dom"/>
</dbReference>
<dbReference type="InterPro" id="IPR036259">
    <property type="entry name" value="MFS_trans_sf"/>
</dbReference>
<evidence type="ECO:0000256" key="5">
    <source>
        <dbReference type="ARBA" id="ARBA00022989"/>
    </source>
</evidence>
<keyword evidence="4 8" id="KW-0812">Transmembrane</keyword>
<dbReference type="Pfam" id="PF07690">
    <property type="entry name" value="MFS_1"/>
    <property type="match status" value="1"/>
</dbReference>